<keyword evidence="1" id="KW-0812">Transmembrane</keyword>
<proteinExistence type="predicted"/>
<dbReference type="HOGENOM" id="CLU_2185327_0_0_1"/>
<dbReference type="AlphaFoldDB" id="U9U2J3"/>
<evidence type="ECO:0000313" key="2">
    <source>
        <dbReference type="EMBL" id="ESA14550.1"/>
    </source>
</evidence>
<keyword evidence="1" id="KW-0472">Membrane</keyword>
<feature type="transmembrane region" description="Helical" evidence="1">
    <location>
        <begin position="80"/>
        <end position="98"/>
    </location>
</feature>
<evidence type="ECO:0000256" key="1">
    <source>
        <dbReference type="SAM" id="Phobius"/>
    </source>
</evidence>
<protein>
    <submittedName>
        <fullName evidence="2">Uncharacterized protein</fullName>
    </submittedName>
</protein>
<organism evidence="2">
    <name type="scientific">Rhizophagus irregularis (strain DAOM 181602 / DAOM 197198 / MUCL 43194)</name>
    <name type="common">Arbuscular mycorrhizal fungus</name>
    <name type="synonym">Glomus intraradices</name>
    <dbReference type="NCBI Taxonomy" id="747089"/>
    <lineage>
        <taxon>Eukaryota</taxon>
        <taxon>Fungi</taxon>
        <taxon>Fungi incertae sedis</taxon>
        <taxon>Mucoromycota</taxon>
        <taxon>Glomeromycotina</taxon>
        <taxon>Glomeromycetes</taxon>
        <taxon>Glomerales</taxon>
        <taxon>Glomeraceae</taxon>
        <taxon>Rhizophagus</taxon>
    </lineage>
</organism>
<keyword evidence="1" id="KW-1133">Transmembrane helix</keyword>
<sequence length="109" mass="12958">MTSLIRKVAQIEISVMWLSHVVYTASFKKVCYDKYDKVDVVNNFFKCLVYMYSNFCLYLVQFPCGEKFLRVNIGYLQRRLIIVNQGIWVILLIGLTYLQRILSRFQVNI</sequence>
<gene>
    <name evidence="2" type="ORF">GLOINDRAFT_95377</name>
</gene>
<accession>U9U2J3</accession>
<dbReference type="EMBL" id="KI282804">
    <property type="protein sequence ID" value="ESA14550.1"/>
    <property type="molecule type" value="Genomic_DNA"/>
</dbReference>
<reference evidence="2" key="1">
    <citation type="submission" date="2013-07" db="EMBL/GenBank/DDBJ databases">
        <title>The genome of an arbuscular mycorrhizal fungus provides insights into the evolution of the oldest plant symbiosis.</title>
        <authorList>
            <consortium name="DOE Joint Genome Institute"/>
            <person name="Tisserant E."/>
            <person name="Malbreil M."/>
            <person name="Kuo A."/>
            <person name="Kohler A."/>
            <person name="Symeonidi A."/>
            <person name="Balestrini R."/>
            <person name="Charron P."/>
            <person name="Duensing N."/>
            <person name="Frei-dit-Frey N."/>
            <person name="Gianinazzi-Pearson V."/>
            <person name="Gilbert B."/>
            <person name="Handa Y."/>
            <person name="Hijri M."/>
            <person name="Kaul R."/>
            <person name="Kawaguchi M."/>
            <person name="Krajinski F."/>
            <person name="Lammers P."/>
            <person name="Lapierre D."/>
            <person name="Masclaux F.G."/>
            <person name="Murat C."/>
            <person name="Morin E."/>
            <person name="Ndikumana S."/>
            <person name="Pagni M."/>
            <person name="Petitpierre D."/>
            <person name="Requena N."/>
            <person name="Rosikiewicz P."/>
            <person name="Riley R."/>
            <person name="Saito K."/>
            <person name="San Clemente H."/>
            <person name="Shapiro H."/>
            <person name="van Tuinen D."/>
            <person name="Becard G."/>
            <person name="Bonfante P."/>
            <person name="Paszkowski U."/>
            <person name="Shachar-Hill Y."/>
            <person name="Young J.P."/>
            <person name="Sanders I.R."/>
            <person name="Henrissat B."/>
            <person name="Rensing S.A."/>
            <person name="Grigoriev I.V."/>
            <person name="Corradi N."/>
            <person name="Roux C."/>
            <person name="Martin F."/>
        </authorList>
    </citation>
    <scope>NUCLEOTIDE SEQUENCE</scope>
    <source>
        <strain evidence="2">DAOM 197198</strain>
    </source>
</reference>
<name>U9U2J3_RHIID</name>